<keyword evidence="1" id="KW-0547">Nucleotide-binding</keyword>
<dbReference type="FunFam" id="3.40.50.300:FF:001827">
    <property type="entry name" value="Septin"/>
    <property type="match status" value="1"/>
</dbReference>
<evidence type="ECO:0000313" key="4">
    <source>
        <dbReference type="EMBL" id="KAK3331052.1"/>
    </source>
</evidence>
<feature type="region of interest" description="Disordered" evidence="2">
    <location>
        <begin position="361"/>
        <end position="434"/>
    </location>
</feature>
<comment type="caution">
    <text evidence="4">The sequence shown here is derived from an EMBL/GenBank/DDBJ whole genome shotgun (WGS) entry which is preliminary data.</text>
</comment>
<dbReference type="PANTHER" id="PTHR18884">
    <property type="entry name" value="SEPTIN"/>
    <property type="match status" value="1"/>
</dbReference>
<dbReference type="Proteomes" id="UP001283341">
    <property type="component" value="Unassembled WGS sequence"/>
</dbReference>
<sequence>MTAPRRSSLGMLLRRSKSGDLKKQQAAKEQELQRQREASLSKSPPRLPVLYNGAPAPQLGIGGDVRPDSLAIVSGRADHMSTSNPRPSMDPSRSITSIPPPPIPNGGFDPYANTASMAHRGRYSYASSAVSTINSPRRVRRRKDPTPFNILIVGTQNSGKTSFLEFLKSALALPAKKRSKSTADHDDHMQKAPPSGLFIPHYLETEIDNERIGLTLWDSEGLEKSVVDLQLRDMSSFLESKFEETFAEEMKVVRSPGVQDTHIHAVFLILDPARLDRNIAAARASASNGQQNGGKNFPHTRVLGSLDEDLDLQVLRILQGKTTVIPVISKADTITTKHMSVLKNTVWDSLKKANLDPLEALGLDDEDDATPDSSRIMEEDEDQVSDADDTEESPEESPEEDGLPIQGRERSPGSKRLSSGSARRHKPSDDNLKEGEVSFIPMSILSPDIYEPGVVGRQFPWGFADPYNEEHCDFLRLKETVFSEWRAELREASREQWYEGWRTSRLKQRDTSKHRR</sequence>
<proteinExistence type="inferred from homology"/>
<gene>
    <name evidence="4" type="ORF">B0H66DRAFT_598559</name>
</gene>
<organism evidence="4 5">
    <name type="scientific">Apodospora peruviana</name>
    <dbReference type="NCBI Taxonomy" id="516989"/>
    <lineage>
        <taxon>Eukaryota</taxon>
        <taxon>Fungi</taxon>
        <taxon>Dikarya</taxon>
        <taxon>Ascomycota</taxon>
        <taxon>Pezizomycotina</taxon>
        <taxon>Sordariomycetes</taxon>
        <taxon>Sordariomycetidae</taxon>
        <taxon>Sordariales</taxon>
        <taxon>Lasiosphaeriaceae</taxon>
        <taxon>Apodospora</taxon>
    </lineage>
</organism>
<dbReference type="AlphaFoldDB" id="A0AAE0MFX7"/>
<dbReference type="PROSITE" id="PS51719">
    <property type="entry name" value="G_SEPTIN"/>
    <property type="match status" value="1"/>
</dbReference>
<feature type="region of interest" description="Disordered" evidence="2">
    <location>
        <begin position="1"/>
        <end position="55"/>
    </location>
</feature>
<dbReference type="SUPFAM" id="SSF52540">
    <property type="entry name" value="P-loop containing nucleoside triphosphate hydrolases"/>
    <property type="match status" value="1"/>
</dbReference>
<dbReference type="Gene3D" id="3.40.50.300">
    <property type="entry name" value="P-loop containing nucleotide triphosphate hydrolases"/>
    <property type="match status" value="1"/>
</dbReference>
<evidence type="ECO:0000256" key="1">
    <source>
        <dbReference type="RuleBase" id="RU004560"/>
    </source>
</evidence>
<name>A0AAE0MFX7_9PEZI</name>
<feature type="domain" description="Septin-type G" evidence="3">
    <location>
        <begin position="144"/>
        <end position="508"/>
    </location>
</feature>
<evidence type="ECO:0000259" key="3">
    <source>
        <dbReference type="PROSITE" id="PS51719"/>
    </source>
</evidence>
<reference evidence="4" key="2">
    <citation type="submission" date="2023-06" db="EMBL/GenBank/DDBJ databases">
        <authorList>
            <consortium name="Lawrence Berkeley National Laboratory"/>
            <person name="Haridas S."/>
            <person name="Hensen N."/>
            <person name="Bonometti L."/>
            <person name="Westerberg I."/>
            <person name="Brannstrom I.O."/>
            <person name="Guillou S."/>
            <person name="Cros-Aarteil S."/>
            <person name="Calhoun S."/>
            <person name="Kuo A."/>
            <person name="Mondo S."/>
            <person name="Pangilinan J."/>
            <person name="Riley R."/>
            <person name="Labutti K."/>
            <person name="Andreopoulos B."/>
            <person name="Lipzen A."/>
            <person name="Chen C."/>
            <person name="Yanf M."/>
            <person name="Daum C."/>
            <person name="Ng V."/>
            <person name="Clum A."/>
            <person name="Steindorff A."/>
            <person name="Ohm R."/>
            <person name="Martin F."/>
            <person name="Silar P."/>
            <person name="Natvig D."/>
            <person name="Lalanne C."/>
            <person name="Gautier V."/>
            <person name="Ament-Velasquez S.L."/>
            <person name="Kruys A."/>
            <person name="Hutchinson M.I."/>
            <person name="Powell A.J."/>
            <person name="Barry K."/>
            <person name="Miller A.N."/>
            <person name="Grigoriev I.V."/>
            <person name="Debuchy R."/>
            <person name="Gladieux P."/>
            <person name="Thoren M.H."/>
            <person name="Johannesson H."/>
        </authorList>
    </citation>
    <scope>NUCLEOTIDE SEQUENCE</scope>
    <source>
        <strain evidence="4">CBS 118394</strain>
    </source>
</reference>
<feature type="compositionally biased region" description="Acidic residues" evidence="2">
    <location>
        <begin position="378"/>
        <end position="402"/>
    </location>
</feature>
<feature type="compositionally biased region" description="Basic and acidic residues" evidence="2">
    <location>
        <begin position="17"/>
        <end position="39"/>
    </location>
</feature>
<accession>A0AAE0MFX7</accession>
<dbReference type="Pfam" id="PF00735">
    <property type="entry name" value="Septin"/>
    <property type="match status" value="3"/>
</dbReference>
<feature type="compositionally biased region" description="Low complexity" evidence="2">
    <location>
        <begin position="1"/>
        <end position="13"/>
    </location>
</feature>
<comment type="similarity">
    <text evidence="1">Belongs to the TRAFAC class TrmE-Era-EngA-EngB-Septin-like GTPase superfamily. Septin GTPase family.</text>
</comment>
<dbReference type="InterPro" id="IPR030379">
    <property type="entry name" value="G_SEPTIN_dom"/>
</dbReference>
<keyword evidence="1" id="KW-0342">GTP-binding</keyword>
<evidence type="ECO:0000256" key="2">
    <source>
        <dbReference type="SAM" id="MobiDB-lite"/>
    </source>
</evidence>
<keyword evidence="5" id="KW-1185">Reference proteome</keyword>
<reference evidence="4" key="1">
    <citation type="journal article" date="2023" name="Mol. Phylogenet. Evol.">
        <title>Genome-scale phylogeny and comparative genomics of the fungal order Sordariales.</title>
        <authorList>
            <person name="Hensen N."/>
            <person name="Bonometti L."/>
            <person name="Westerberg I."/>
            <person name="Brannstrom I.O."/>
            <person name="Guillou S."/>
            <person name="Cros-Aarteil S."/>
            <person name="Calhoun S."/>
            <person name="Haridas S."/>
            <person name="Kuo A."/>
            <person name="Mondo S."/>
            <person name="Pangilinan J."/>
            <person name="Riley R."/>
            <person name="LaButti K."/>
            <person name="Andreopoulos B."/>
            <person name="Lipzen A."/>
            <person name="Chen C."/>
            <person name="Yan M."/>
            <person name="Daum C."/>
            <person name="Ng V."/>
            <person name="Clum A."/>
            <person name="Steindorff A."/>
            <person name="Ohm R.A."/>
            <person name="Martin F."/>
            <person name="Silar P."/>
            <person name="Natvig D.O."/>
            <person name="Lalanne C."/>
            <person name="Gautier V."/>
            <person name="Ament-Velasquez S.L."/>
            <person name="Kruys A."/>
            <person name="Hutchinson M.I."/>
            <person name="Powell A.J."/>
            <person name="Barry K."/>
            <person name="Miller A.N."/>
            <person name="Grigoriev I.V."/>
            <person name="Debuchy R."/>
            <person name="Gladieux P."/>
            <person name="Hiltunen Thoren M."/>
            <person name="Johannesson H."/>
        </authorList>
    </citation>
    <scope>NUCLEOTIDE SEQUENCE</scope>
    <source>
        <strain evidence="4">CBS 118394</strain>
    </source>
</reference>
<protein>
    <recommendedName>
        <fullName evidence="3">Septin-type G domain-containing protein</fullName>
    </recommendedName>
</protein>
<dbReference type="EMBL" id="JAUEDM010000001">
    <property type="protein sequence ID" value="KAK3331052.1"/>
    <property type="molecule type" value="Genomic_DNA"/>
</dbReference>
<evidence type="ECO:0000313" key="5">
    <source>
        <dbReference type="Proteomes" id="UP001283341"/>
    </source>
</evidence>
<dbReference type="InterPro" id="IPR027417">
    <property type="entry name" value="P-loop_NTPase"/>
</dbReference>
<dbReference type="GO" id="GO:0005525">
    <property type="term" value="F:GTP binding"/>
    <property type="evidence" value="ECO:0007669"/>
    <property type="project" value="UniProtKB-KW"/>
</dbReference>